<dbReference type="AlphaFoldDB" id="A0A3S4YNR8"/>
<dbReference type="Proteomes" id="UP000277858">
    <property type="component" value="Chromosome"/>
</dbReference>
<name>A0A3S4YNR8_9ACTN</name>
<reference evidence="1 2" key="1">
    <citation type="submission" date="2018-12" db="EMBL/GenBank/DDBJ databases">
        <authorList>
            <consortium name="Pathogen Informatics"/>
        </authorList>
    </citation>
    <scope>NUCLEOTIDE SEQUENCE [LARGE SCALE GENOMIC DNA]</scope>
    <source>
        <strain evidence="1 2">NCTC13652</strain>
    </source>
</reference>
<proteinExistence type="predicted"/>
<organism evidence="1 2">
    <name type="scientific">Acidipropionibacterium jensenii</name>
    <dbReference type="NCBI Taxonomy" id="1749"/>
    <lineage>
        <taxon>Bacteria</taxon>
        <taxon>Bacillati</taxon>
        <taxon>Actinomycetota</taxon>
        <taxon>Actinomycetes</taxon>
        <taxon>Propionibacteriales</taxon>
        <taxon>Propionibacteriaceae</taxon>
        <taxon>Acidipropionibacterium</taxon>
    </lineage>
</organism>
<protein>
    <submittedName>
        <fullName evidence="1">Uncharacterized protein</fullName>
    </submittedName>
</protein>
<evidence type="ECO:0000313" key="2">
    <source>
        <dbReference type="Proteomes" id="UP000277858"/>
    </source>
</evidence>
<keyword evidence="2" id="KW-1185">Reference proteome</keyword>
<accession>A0A3S4YNR8</accession>
<sequence length="107" mass="10999">MTTTSPYTGGVGNIEVFGIDDNGARGYFPNSQTFTISSSQLDFSSNIESISGGTCTPAGDGTWTINPNPGSVYVQILFRSSVTGTYTVVSNGPVTGQNGGGTVHPRA</sequence>
<evidence type="ECO:0000313" key="1">
    <source>
        <dbReference type="EMBL" id="VEI02996.1"/>
    </source>
</evidence>
<dbReference type="EMBL" id="LR134473">
    <property type="protein sequence ID" value="VEI02996.1"/>
    <property type="molecule type" value="Genomic_DNA"/>
</dbReference>
<dbReference type="RefSeq" id="WP_028703919.1">
    <property type="nucleotide sequence ID" value="NZ_LR134473.1"/>
</dbReference>
<gene>
    <name evidence="1" type="ORF">NCTC13652_01194</name>
</gene>